<evidence type="ECO:0000256" key="1">
    <source>
        <dbReference type="SAM" id="MobiDB-lite"/>
    </source>
</evidence>
<evidence type="ECO:0000313" key="2">
    <source>
        <dbReference type="EMBL" id="GAP91057.2"/>
    </source>
</evidence>
<organism evidence="2">
    <name type="scientific">Rosellinia necatrix</name>
    <name type="common">White root-rot fungus</name>
    <dbReference type="NCBI Taxonomy" id="77044"/>
    <lineage>
        <taxon>Eukaryota</taxon>
        <taxon>Fungi</taxon>
        <taxon>Dikarya</taxon>
        <taxon>Ascomycota</taxon>
        <taxon>Pezizomycotina</taxon>
        <taxon>Sordariomycetes</taxon>
        <taxon>Xylariomycetidae</taxon>
        <taxon>Xylariales</taxon>
        <taxon>Xylariaceae</taxon>
        <taxon>Rosellinia</taxon>
    </lineage>
</organism>
<dbReference type="Proteomes" id="UP000054516">
    <property type="component" value="Unassembled WGS sequence"/>
</dbReference>
<accession>A0A1W2TRD9</accession>
<dbReference type="EMBL" id="DF977460">
    <property type="protein sequence ID" value="GAP91057.2"/>
    <property type="molecule type" value="Genomic_DNA"/>
</dbReference>
<feature type="compositionally biased region" description="Basic residues" evidence="1">
    <location>
        <begin position="29"/>
        <end position="49"/>
    </location>
</feature>
<keyword evidence="3" id="KW-1185">Reference proteome</keyword>
<sequence>MKTQAPLKIDVKSYALLKINTKTEVLPKTKTKNKNKNKNKNKTKTKTTTKAKTDAIAPTSKLSFLMFPTLFPPISRGP</sequence>
<gene>
    <name evidence="2" type="ORF">SAMD00023353_1502120</name>
</gene>
<evidence type="ECO:0000313" key="3">
    <source>
        <dbReference type="Proteomes" id="UP000054516"/>
    </source>
</evidence>
<reference evidence="2" key="1">
    <citation type="submission" date="2016-03" db="EMBL/GenBank/DDBJ databases">
        <title>Draft genome sequence of Rosellinia necatrix.</title>
        <authorList>
            <person name="Kanematsu S."/>
        </authorList>
    </citation>
    <scope>NUCLEOTIDE SEQUENCE [LARGE SCALE GENOMIC DNA]</scope>
    <source>
        <strain evidence="2">W97</strain>
    </source>
</reference>
<dbReference type="AlphaFoldDB" id="A0A1W2TRD9"/>
<name>A0A1W2TRD9_ROSNE</name>
<protein>
    <submittedName>
        <fullName evidence="2">Uncharacterized protein</fullName>
    </submittedName>
</protein>
<proteinExistence type="predicted"/>
<feature type="region of interest" description="Disordered" evidence="1">
    <location>
        <begin position="24"/>
        <end position="54"/>
    </location>
</feature>